<name>A0ACC2IG29_9PEZI</name>
<keyword evidence="2" id="KW-1185">Reference proteome</keyword>
<accession>A0ACC2IG29</accession>
<proteinExistence type="predicted"/>
<dbReference type="EMBL" id="JAPESX010001449">
    <property type="protein sequence ID" value="KAJ8114084.1"/>
    <property type="molecule type" value="Genomic_DNA"/>
</dbReference>
<protein>
    <submittedName>
        <fullName evidence="1">Uncharacterized protein</fullName>
    </submittedName>
</protein>
<dbReference type="Proteomes" id="UP001153334">
    <property type="component" value="Unassembled WGS sequence"/>
</dbReference>
<gene>
    <name evidence="1" type="ORF">ONZ43_g4994</name>
</gene>
<reference evidence="1" key="1">
    <citation type="submission" date="2022-11" db="EMBL/GenBank/DDBJ databases">
        <title>Genome Sequence of Nemania bipapillata.</title>
        <authorList>
            <person name="Buettner E."/>
        </authorList>
    </citation>
    <scope>NUCLEOTIDE SEQUENCE</scope>
    <source>
        <strain evidence="1">CP14</strain>
    </source>
</reference>
<evidence type="ECO:0000313" key="1">
    <source>
        <dbReference type="EMBL" id="KAJ8114084.1"/>
    </source>
</evidence>
<sequence>MYNQTPSPRSMVSEDDGDFNTVFPPCAPVHLGCHSRRDVYVKRWSWLYVTLTVLSLYSTGLSGLWFVVSIFQPRYGRTISTGNGWQISPATATLLSTLIAKTIELSFVTVFVAVLGQVLTRRAFSKFSRGVTLAEMTMRNWVIQPGSLITHWEGIPIAAPTFLGALTLTSALCSLLYTTASDAMVSPKLSHQDWAVSNLKGLVHASYANPNYVKASCQTPLTGIDVNSSGESCLNVLYSGQSYHSLVAFM</sequence>
<organism evidence="1 2">
    <name type="scientific">Nemania bipapillata</name>
    <dbReference type="NCBI Taxonomy" id="110536"/>
    <lineage>
        <taxon>Eukaryota</taxon>
        <taxon>Fungi</taxon>
        <taxon>Dikarya</taxon>
        <taxon>Ascomycota</taxon>
        <taxon>Pezizomycotina</taxon>
        <taxon>Sordariomycetes</taxon>
        <taxon>Xylariomycetidae</taxon>
        <taxon>Xylariales</taxon>
        <taxon>Xylariaceae</taxon>
        <taxon>Nemania</taxon>
    </lineage>
</organism>
<evidence type="ECO:0000313" key="2">
    <source>
        <dbReference type="Proteomes" id="UP001153334"/>
    </source>
</evidence>
<comment type="caution">
    <text evidence="1">The sequence shown here is derived from an EMBL/GenBank/DDBJ whole genome shotgun (WGS) entry which is preliminary data.</text>
</comment>